<evidence type="ECO:0000256" key="1">
    <source>
        <dbReference type="SAM" id="Coils"/>
    </source>
</evidence>
<evidence type="ECO:0000256" key="2">
    <source>
        <dbReference type="SAM" id="SignalP"/>
    </source>
</evidence>
<keyword evidence="4" id="KW-1185">Reference proteome</keyword>
<protein>
    <submittedName>
        <fullName evidence="3">Uncharacterized protein</fullName>
    </submittedName>
</protein>
<keyword evidence="1" id="KW-0175">Coiled coil</keyword>
<keyword evidence="2" id="KW-0732">Signal</keyword>
<dbReference type="Proteomes" id="UP000826195">
    <property type="component" value="Unassembled WGS sequence"/>
</dbReference>
<feature type="coiled-coil region" evidence="1">
    <location>
        <begin position="106"/>
        <end position="140"/>
    </location>
</feature>
<evidence type="ECO:0000313" key="3">
    <source>
        <dbReference type="EMBL" id="KAH0542119.1"/>
    </source>
</evidence>
<proteinExistence type="predicted"/>
<name>A0AAV7I5J0_COTGL</name>
<evidence type="ECO:0000313" key="4">
    <source>
        <dbReference type="Proteomes" id="UP000826195"/>
    </source>
</evidence>
<organism evidence="3 4">
    <name type="scientific">Cotesia glomerata</name>
    <name type="common">Lepidopteran parasitic wasp</name>
    <name type="synonym">Apanteles glomeratus</name>
    <dbReference type="NCBI Taxonomy" id="32391"/>
    <lineage>
        <taxon>Eukaryota</taxon>
        <taxon>Metazoa</taxon>
        <taxon>Ecdysozoa</taxon>
        <taxon>Arthropoda</taxon>
        <taxon>Hexapoda</taxon>
        <taxon>Insecta</taxon>
        <taxon>Pterygota</taxon>
        <taxon>Neoptera</taxon>
        <taxon>Endopterygota</taxon>
        <taxon>Hymenoptera</taxon>
        <taxon>Apocrita</taxon>
        <taxon>Ichneumonoidea</taxon>
        <taxon>Braconidae</taxon>
        <taxon>Microgastrinae</taxon>
        <taxon>Cotesia</taxon>
    </lineage>
</organism>
<feature type="chain" id="PRO_5043821007" evidence="2">
    <location>
        <begin position="16"/>
        <end position="259"/>
    </location>
</feature>
<comment type="caution">
    <text evidence="3">The sequence shown here is derived from an EMBL/GenBank/DDBJ whole genome shotgun (WGS) entry which is preliminary data.</text>
</comment>
<dbReference type="EMBL" id="JAHXZJ010002517">
    <property type="protein sequence ID" value="KAH0542119.1"/>
    <property type="molecule type" value="Genomic_DNA"/>
</dbReference>
<feature type="signal peptide" evidence="2">
    <location>
        <begin position="1"/>
        <end position="15"/>
    </location>
</feature>
<dbReference type="AlphaFoldDB" id="A0AAV7I5J0"/>
<reference evidence="3 4" key="1">
    <citation type="journal article" date="2021" name="J. Hered.">
        <title>A chromosome-level genome assembly of the parasitoid wasp, Cotesia glomerata (Hymenoptera: Braconidae).</title>
        <authorList>
            <person name="Pinto B.J."/>
            <person name="Weis J.J."/>
            <person name="Gamble T."/>
            <person name="Ode P.J."/>
            <person name="Paul R."/>
            <person name="Zaspel J.M."/>
        </authorList>
    </citation>
    <scope>NUCLEOTIDE SEQUENCE [LARGE SCALE GENOMIC DNA]</scope>
    <source>
        <strain evidence="3">CgM1</strain>
    </source>
</reference>
<accession>A0AAV7I5J0</accession>
<feature type="non-terminal residue" evidence="3">
    <location>
        <position position="259"/>
    </location>
</feature>
<sequence length="259" mass="28217">MTSWWVLSFRSIADAASIVKTQAACKHSYHDSCVKVRFGLPSKTYAAGKIAAACPVCIPDVSEFLTVLASINMRLDGINTVGEKVDALTVKVDGVDRLVIAMGQKVDKLSLDYNALKVTVKKLEDRVAAVEKDRRGMSADILEEVKRAAHSVNDGGLELRTLQLESQLLADEIMIGGLPEDRDEKLIDVVLSLSDTLGVPVADVVKVERLGRAGGKNRNIRVKFLGQRFVDNVMRSVKRNPVKLGTLKPAAQVPDAPVW</sequence>
<gene>
    <name evidence="3" type="ORF">KQX54_000058</name>
</gene>
<dbReference type="Gene3D" id="1.20.1270.70">
    <property type="entry name" value="Designed single chain three-helix bundle"/>
    <property type="match status" value="1"/>
</dbReference>